<dbReference type="InterPro" id="IPR025405">
    <property type="entry name" value="DUF4131"/>
</dbReference>
<dbReference type="EMBL" id="CP014135">
    <property type="protein sequence ID" value="AMB87969.1"/>
    <property type="molecule type" value="Genomic_DNA"/>
</dbReference>
<name>A0A0X1T852_PSEAA</name>
<dbReference type="AlphaFoldDB" id="A0A0X1T852"/>
<evidence type="ECO:0000256" key="1">
    <source>
        <dbReference type="ARBA" id="ARBA00004651"/>
    </source>
</evidence>
<evidence type="ECO:0000256" key="5">
    <source>
        <dbReference type="ARBA" id="ARBA00023136"/>
    </source>
</evidence>
<evidence type="ECO:0000256" key="3">
    <source>
        <dbReference type="ARBA" id="ARBA00022692"/>
    </source>
</evidence>
<feature type="transmembrane region" description="Helical" evidence="6">
    <location>
        <begin position="447"/>
        <end position="466"/>
    </location>
</feature>
<dbReference type="RefSeq" id="WP_060783837.1">
    <property type="nucleotide sequence ID" value="NZ_CP014135.1"/>
</dbReference>
<protein>
    <submittedName>
        <fullName evidence="8">Competence protein ComEC</fullName>
    </submittedName>
</protein>
<evidence type="ECO:0000256" key="4">
    <source>
        <dbReference type="ARBA" id="ARBA00022989"/>
    </source>
</evidence>
<dbReference type="InterPro" id="IPR004797">
    <property type="entry name" value="Competence_ComEC/Rec2"/>
</dbReference>
<keyword evidence="4 6" id="KW-1133">Transmembrane helix</keyword>
<evidence type="ECO:0000313" key="8">
    <source>
        <dbReference type="EMBL" id="AMB87969.1"/>
    </source>
</evidence>
<dbReference type="CDD" id="cd07731">
    <property type="entry name" value="ComA-like_MBL-fold"/>
    <property type="match status" value="1"/>
</dbReference>
<dbReference type="STRING" id="46677.AWM79_22895"/>
<dbReference type="InterPro" id="IPR052159">
    <property type="entry name" value="Competence_DNA_uptake"/>
</dbReference>
<feature type="transmembrane region" description="Helical" evidence="6">
    <location>
        <begin position="390"/>
        <end position="408"/>
    </location>
</feature>
<evidence type="ECO:0000256" key="2">
    <source>
        <dbReference type="ARBA" id="ARBA00022475"/>
    </source>
</evidence>
<dbReference type="Pfam" id="PF13567">
    <property type="entry name" value="DUF4131"/>
    <property type="match status" value="1"/>
</dbReference>
<dbReference type="InterPro" id="IPR001279">
    <property type="entry name" value="Metallo-B-lactamas"/>
</dbReference>
<dbReference type="SMART" id="SM00849">
    <property type="entry name" value="Lactamase_B"/>
    <property type="match status" value="1"/>
</dbReference>
<dbReference type="Pfam" id="PF03772">
    <property type="entry name" value="Competence"/>
    <property type="match status" value="1"/>
</dbReference>
<feature type="domain" description="Metallo-beta-lactamase" evidence="7">
    <location>
        <begin position="501"/>
        <end position="685"/>
    </location>
</feature>
<dbReference type="PANTHER" id="PTHR30619:SF1">
    <property type="entry name" value="RECOMBINATION PROTEIN 2"/>
    <property type="match status" value="1"/>
</dbReference>
<sequence>MRTGMLALAAGLLMLRFLPQLPPVGMLLALSSLGLMMLPFRRYPVALFLFGFSWACLQAHWALADRLAPALDGQTLWLEGRVVGLPQGSDSVRRFELEGAVARRDTLPKLIRLAWYGGPPIQKGERWRLAVKLKAPVGLLNPHGFDREAWLLAQRIGATGTVKDGQLLAPSSGSWRDAIRQRLLQVDACGQSATLVALVLGDGSGLSAQSWRVLQETGTVHLLVISGQHIGLFAALVYALIAGLARYGLWPRRWPWLPWACGLACVAAVGYGLLAGFGVPVQRACAMIGLVLLWRLRYRHLGVTWPLLLALNLVLLFEPLASLRPGFWLSFAAVAVLIFCFSGRLGAWRVWQSWTRAQWTIALGLVPFLLVLGLPISLSGPWVNLIAVPWISLAVLPLALFGTLLLPLPLIGESLLWLAGSLLELLFFGLDEVALQVPVWWPEAIPPWAWLLGSLGILLLLLPAGVPLRPLGWPLAALVVLAAQSRVPEGQAEVWQLDVGQGLAILVRTRHHTLLYDAGPRFGDFDLGQRVVLPFLHKHGVRKLDLMLISHADADHAGGALAVSNGLPVARVLSGDAEGLSTQLFAESCIGGERWEWDGVNFALWQWPGARDSNQRSCVLQIEANGERLLLTGDIDIQAEQAFLESALAVDTHWLQAPHHGSRSSSSMAFLQRLAPRAVLISRGHGNAFGHPHPQVMERYRALDMAIHDSAEQGAVRLQLGTFGAGRFVREARRFWRAPVLANK</sequence>
<dbReference type="PANTHER" id="PTHR30619">
    <property type="entry name" value="DNA INTERNALIZATION/COMPETENCE PROTEIN COMEC/REC2"/>
    <property type="match status" value="1"/>
</dbReference>
<dbReference type="Pfam" id="PF00753">
    <property type="entry name" value="Lactamase_B"/>
    <property type="match status" value="1"/>
</dbReference>
<keyword evidence="5 6" id="KW-0472">Membrane</keyword>
<accession>A0A0X1T852</accession>
<keyword evidence="9" id="KW-1185">Reference proteome</keyword>
<organism evidence="8 9">
    <name type="scientific">Pseudomonas agarici</name>
    <dbReference type="NCBI Taxonomy" id="46677"/>
    <lineage>
        <taxon>Bacteria</taxon>
        <taxon>Pseudomonadati</taxon>
        <taxon>Pseudomonadota</taxon>
        <taxon>Gammaproteobacteria</taxon>
        <taxon>Pseudomonadales</taxon>
        <taxon>Pseudomonadaceae</taxon>
        <taxon>Pseudomonas</taxon>
    </lineage>
</organism>
<dbReference type="GO" id="GO:0005886">
    <property type="term" value="C:plasma membrane"/>
    <property type="evidence" value="ECO:0007669"/>
    <property type="project" value="UniProtKB-SubCell"/>
</dbReference>
<dbReference type="InterPro" id="IPR036866">
    <property type="entry name" value="RibonucZ/Hydroxyglut_hydro"/>
</dbReference>
<keyword evidence="2" id="KW-1003">Cell membrane</keyword>
<dbReference type="InterPro" id="IPR004477">
    <property type="entry name" value="ComEC_N"/>
</dbReference>
<dbReference type="NCBIfam" id="TIGR00360">
    <property type="entry name" value="ComEC_N-term"/>
    <property type="match status" value="1"/>
</dbReference>
<comment type="subcellular location">
    <subcellularLocation>
        <location evidence="1">Cell membrane</location>
        <topology evidence="1">Multi-pass membrane protein</topology>
    </subcellularLocation>
</comment>
<dbReference type="GO" id="GO:0030420">
    <property type="term" value="P:establishment of competence for transformation"/>
    <property type="evidence" value="ECO:0007669"/>
    <property type="project" value="InterPro"/>
</dbReference>
<feature type="transmembrane region" description="Helical" evidence="6">
    <location>
        <begin position="45"/>
        <end position="64"/>
    </location>
</feature>
<dbReference type="SUPFAM" id="SSF56281">
    <property type="entry name" value="Metallo-hydrolase/oxidoreductase"/>
    <property type="match status" value="1"/>
</dbReference>
<evidence type="ECO:0000259" key="7">
    <source>
        <dbReference type="SMART" id="SM00849"/>
    </source>
</evidence>
<feature type="transmembrane region" description="Helical" evidence="6">
    <location>
        <begin position="327"/>
        <end position="347"/>
    </location>
</feature>
<feature type="transmembrane region" description="Helical" evidence="6">
    <location>
        <begin position="359"/>
        <end position="378"/>
    </location>
</feature>
<feature type="transmembrane region" description="Helical" evidence="6">
    <location>
        <begin position="230"/>
        <end position="250"/>
    </location>
</feature>
<evidence type="ECO:0000313" key="9">
    <source>
        <dbReference type="Proteomes" id="UP000063229"/>
    </source>
</evidence>
<dbReference type="NCBIfam" id="TIGR00361">
    <property type="entry name" value="ComEC_Rec2"/>
    <property type="match status" value="1"/>
</dbReference>
<feature type="transmembrane region" description="Helical" evidence="6">
    <location>
        <begin position="300"/>
        <end position="321"/>
    </location>
</feature>
<dbReference type="InterPro" id="IPR035681">
    <property type="entry name" value="ComA-like_MBL"/>
</dbReference>
<gene>
    <name evidence="8" type="ORF">AWM79_22895</name>
</gene>
<dbReference type="KEGG" id="pagb:AWM79_22895"/>
<keyword evidence="3 6" id="KW-0812">Transmembrane</keyword>
<feature type="transmembrane region" description="Helical" evidence="6">
    <location>
        <begin position="415"/>
        <end position="441"/>
    </location>
</feature>
<dbReference type="Gene3D" id="3.60.15.10">
    <property type="entry name" value="Ribonuclease Z/Hydroxyacylglutathione hydrolase-like"/>
    <property type="match status" value="1"/>
</dbReference>
<reference evidence="9" key="1">
    <citation type="submission" date="2016-01" db="EMBL/GenBank/DDBJ databases">
        <authorList>
            <person name="Storey N.H."/>
            <person name="Neuman B.W."/>
        </authorList>
    </citation>
    <scope>NUCLEOTIDE SEQUENCE [LARGE SCALE GENOMIC DNA]</scope>
    <source>
        <strain evidence="9">NCPPB 2472</strain>
    </source>
</reference>
<dbReference type="Proteomes" id="UP000063229">
    <property type="component" value="Chromosome"/>
</dbReference>
<evidence type="ECO:0000256" key="6">
    <source>
        <dbReference type="SAM" id="Phobius"/>
    </source>
</evidence>
<feature type="transmembrane region" description="Helical" evidence="6">
    <location>
        <begin position="256"/>
        <end position="279"/>
    </location>
</feature>
<proteinExistence type="predicted"/>